<gene>
    <name evidence="1" type="ORF">GTP90_31700</name>
</gene>
<proteinExistence type="predicted"/>
<dbReference type="AlphaFoldDB" id="A0A845H137"/>
<dbReference type="RefSeq" id="WP_161087246.1">
    <property type="nucleotide sequence ID" value="NZ_WWCX01000119.1"/>
</dbReference>
<organism evidence="1 2">
    <name type="scientific">Duganella vulcania</name>
    <dbReference type="NCBI Taxonomy" id="2692166"/>
    <lineage>
        <taxon>Bacteria</taxon>
        <taxon>Pseudomonadati</taxon>
        <taxon>Pseudomonadota</taxon>
        <taxon>Betaproteobacteria</taxon>
        <taxon>Burkholderiales</taxon>
        <taxon>Oxalobacteraceae</taxon>
        <taxon>Telluria group</taxon>
        <taxon>Duganella</taxon>
    </lineage>
</organism>
<reference evidence="1" key="1">
    <citation type="submission" date="2019-12" db="EMBL/GenBank/DDBJ databases">
        <title>Novel species isolated from a subtropical stream in China.</title>
        <authorList>
            <person name="Lu H."/>
        </authorList>
    </citation>
    <scope>NUCLEOTIDE SEQUENCE [LARGE SCALE GENOMIC DNA]</scope>
    <source>
        <strain evidence="1">FT81W</strain>
    </source>
</reference>
<sequence>MPPTIYLDTSVILHLTDPPSPNPVTRACQQLTQLWWHTRRVPGMTYVSDQVADELEQGDQLRLAMRLKTIAPLIRLRDSAQIKSLAELLILGGGLKAVAGGPSQHIAYAAHNRNDILLTWNCQDIANATKLPLLRFLMVPNDLILPELVTPFELMENSHENLWQGDPGRFGIS</sequence>
<comment type="caution">
    <text evidence="1">The sequence shown here is derived from an EMBL/GenBank/DDBJ whole genome shotgun (WGS) entry which is preliminary data.</text>
</comment>
<evidence type="ECO:0008006" key="3">
    <source>
        <dbReference type="Google" id="ProtNLM"/>
    </source>
</evidence>
<accession>A0A845H137</accession>
<name>A0A845H137_9BURK</name>
<dbReference type="EMBL" id="WWCX01000119">
    <property type="protein sequence ID" value="MYM98419.1"/>
    <property type="molecule type" value="Genomic_DNA"/>
</dbReference>
<evidence type="ECO:0000313" key="1">
    <source>
        <dbReference type="EMBL" id="MYM98419.1"/>
    </source>
</evidence>
<protein>
    <recommendedName>
        <fullName evidence="3">PIN domain-containing protein</fullName>
    </recommendedName>
</protein>
<dbReference type="Proteomes" id="UP000447355">
    <property type="component" value="Unassembled WGS sequence"/>
</dbReference>
<evidence type="ECO:0000313" key="2">
    <source>
        <dbReference type="Proteomes" id="UP000447355"/>
    </source>
</evidence>